<keyword evidence="2" id="KW-1185">Reference proteome</keyword>
<name>A0A2K9VC87_9CAUD</name>
<organism evidence="1 2">
    <name type="scientific">Lactobacillus phage Nyseid</name>
    <dbReference type="NCBI Taxonomy" id="2079432"/>
    <lineage>
        <taxon>Viruses</taxon>
        <taxon>Duplodnaviria</taxon>
        <taxon>Heunggongvirae</taxon>
        <taxon>Uroviricota</taxon>
        <taxon>Caudoviricetes</taxon>
        <taxon>Tybeckvirinae</taxon>
        <taxon>Lenusvirus</taxon>
        <taxon>Lenusvirus nyseid</taxon>
    </lineage>
</organism>
<accession>A0A2K9VC87</accession>
<evidence type="ECO:0000313" key="2">
    <source>
        <dbReference type="Proteomes" id="UP000240437"/>
    </source>
</evidence>
<dbReference type="RefSeq" id="YP_009798301.1">
    <property type="nucleotide sequence ID" value="NC_047925.1"/>
</dbReference>
<evidence type="ECO:0000313" key="1">
    <source>
        <dbReference type="EMBL" id="AUV59841.1"/>
    </source>
</evidence>
<dbReference type="KEGG" id="vg:54988751"/>
<proteinExistence type="predicted"/>
<dbReference type="EMBL" id="MG765276">
    <property type="protein sequence ID" value="AUV59841.1"/>
    <property type="molecule type" value="Genomic_DNA"/>
</dbReference>
<dbReference type="Proteomes" id="UP000240437">
    <property type="component" value="Segment"/>
</dbReference>
<reference evidence="1 2" key="1">
    <citation type="submission" date="2018-01" db="EMBL/GenBank/DDBJ databases">
        <title>Lactobacillus phages that infect wine-derived L. plantarum strains.</title>
        <authorList>
            <person name="Kyrkou I."/>
            <person name="Hestbjerg Hansen L."/>
        </authorList>
    </citation>
    <scope>NUCLEOTIDE SEQUENCE [LARGE SCALE GENOMIC DNA]</scope>
</reference>
<dbReference type="GeneID" id="54988751"/>
<sequence length="86" mass="9982">MLDEITSANMSKKSGISNSRRDFNLLTGRKFKNVLKCIDHEAGCGRAGTIIPNTFRDAEIHTVFRELEKRGFYVRLLPNRIEIRWQ</sequence>
<protein>
    <submittedName>
        <fullName evidence="1">Uncharacterized protein</fullName>
    </submittedName>
</protein>